<organism evidence="3">
    <name type="scientific">marine metagenome</name>
    <dbReference type="NCBI Taxonomy" id="408172"/>
    <lineage>
        <taxon>unclassified sequences</taxon>
        <taxon>metagenomes</taxon>
        <taxon>ecological metagenomes</taxon>
    </lineage>
</organism>
<feature type="domain" description="Solute-binding protein family 3/N-terminal" evidence="2">
    <location>
        <begin position="14"/>
        <end position="240"/>
    </location>
</feature>
<keyword evidence="1" id="KW-0732">Signal</keyword>
<dbReference type="Pfam" id="PF00497">
    <property type="entry name" value="SBP_bac_3"/>
    <property type="match status" value="1"/>
</dbReference>
<proteinExistence type="predicted"/>
<dbReference type="AlphaFoldDB" id="A0A381TQB0"/>
<reference evidence="3" key="1">
    <citation type="submission" date="2018-05" db="EMBL/GenBank/DDBJ databases">
        <authorList>
            <person name="Lanie J.A."/>
            <person name="Ng W.-L."/>
            <person name="Kazmierczak K.M."/>
            <person name="Andrzejewski T.M."/>
            <person name="Davidsen T.M."/>
            <person name="Wayne K.J."/>
            <person name="Tettelin H."/>
            <person name="Glass J.I."/>
            <person name="Rusch D."/>
            <person name="Podicherti R."/>
            <person name="Tsui H.-C.T."/>
            <person name="Winkler M.E."/>
        </authorList>
    </citation>
    <scope>NUCLEOTIDE SEQUENCE</scope>
</reference>
<evidence type="ECO:0000256" key="1">
    <source>
        <dbReference type="ARBA" id="ARBA00022729"/>
    </source>
</evidence>
<evidence type="ECO:0000259" key="2">
    <source>
        <dbReference type="SMART" id="SM00062"/>
    </source>
</evidence>
<protein>
    <recommendedName>
        <fullName evidence="2">Solute-binding protein family 3/N-terminal domain-containing protein</fullName>
    </recommendedName>
</protein>
<accession>A0A381TQB0</accession>
<gene>
    <name evidence="3" type="ORF">METZ01_LOCUS70535</name>
</gene>
<dbReference type="EMBL" id="UINC01004902">
    <property type="protein sequence ID" value="SVA17681.1"/>
    <property type="molecule type" value="Genomic_DNA"/>
</dbReference>
<dbReference type="SUPFAM" id="SSF53850">
    <property type="entry name" value="Periplasmic binding protein-like II"/>
    <property type="match status" value="1"/>
</dbReference>
<dbReference type="SMART" id="SM00062">
    <property type="entry name" value="PBPb"/>
    <property type="match status" value="1"/>
</dbReference>
<dbReference type="Gene3D" id="3.40.190.10">
    <property type="entry name" value="Periplasmic binding protein-like II"/>
    <property type="match status" value="2"/>
</dbReference>
<name>A0A381TQB0_9ZZZZ</name>
<sequence length="250" mass="27939">MSKSLLTGIRERGFVRISAYWGETSAQYLDPDSGEPAGLVALVGELLADDLGVNPEFVNMVWEDHIDALLNDQVDISIKHTNTPERAFNVEFTIESILCEEGRIVILSSNDLKKEADLNQAHRIISVAKGSSQEVHVRERYPLAQVKILTDAQETLDAVLNGQADACLHDTKVPGFLSLHPECTILTKDDGQPITPYKDCVHPCIKPGDQRFLNWLNSWMAFNKAAGKFDRIMNEVAVVHKEKFDRLVTK</sequence>
<dbReference type="PANTHER" id="PTHR35936">
    <property type="entry name" value="MEMBRANE-BOUND LYTIC MUREIN TRANSGLYCOSYLASE F"/>
    <property type="match status" value="1"/>
</dbReference>
<dbReference type="PANTHER" id="PTHR35936:SF17">
    <property type="entry name" value="ARGININE-BINDING EXTRACELLULAR PROTEIN ARTP"/>
    <property type="match status" value="1"/>
</dbReference>
<evidence type="ECO:0000313" key="3">
    <source>
        <dbReference type="EMBL" id="SVA17681.1"/>
    </source>
</evidence>
<dbReference type="InterPro" id="IPR001638">
    <property type="entry name" value="Solute-binding_3/MltF_N"/>
</dbReference>